<dbReference type="PANTHER" id="PTHR13968">
    <property type="entry name" value="HETEROGENEOUS NUCLEAR RIBONUCLEOPROTEIN"/>
    <property type="match status" value="1"/>
</dbReference>
<dbReference type="Proteomes" id="UP001488838">
    <property type="component" value="Unassembled WGS sequence"/>
</dbReference>
<keyword evidence="5" id="KW-0812">Transmembrane</keyword>
<keyword evidence="1 3" id="KW-0694">RNA-binding</keyword>
<keyword evidence="8" id="KW-1185">Reference proteome</keyword>
<dbReference type="Gene3D" id="3.30.70.330">
    <property type="match status" value="1"/>
</dbReference>
<evidence type="ECO:0000256" key="1">
    <source>
        <dbReference type="ARBA" id="ARBA00022884"/>
    </source>
</evidence>
<dbReference type="GO" id="GO:0005634">
    <property type="term" value="C:nucleus"/>
    <property type="evidence" value="ECO:0007669"/>
    <property type="project" value="TreeGrafter"/>
</dbReference>
<dbReference type="InterPro" id="IPR012677">
    <property type="entry name" value="Nucleotide-bd_a/b_plait_sf"/>
</dbReference>
<dbReference type="InterPro" id="IPR035979">
    <property type="entry name" value="RBD_domain_sf"/>
</dbReference>
<keyword evidence="5" id="KW-0472">Membrane</keyword>
<dbReference type="SMART" id="SM00360">
    <property type="entry name" value="RRM"/>
    <property type="match status" value="1"/>
</dbReference>
<dbReference type="GO" id="GO:0003723">
    <property type="term" value="F:RNA binding"/>
    <property type="evidence" value="ECO:0007669"/>
    <property type="project" value="UniProtKB-UniRule"/>
</dbReference>
<dbReference type="EMBL" id="JBBHLL010000225">
    <property type="protein sequence ID" value="KAK7808961.1"/>
    <property type="molecule type" value="Genomic_DNA"/>
</dbReference>
<evidence type="ECO:0000256" key="4">
    <source>
        <dbReference type="SAM" id="MobiDB-lite"/>
    </source>
</evidence>
<dbReference type="SUPFAM" id="SSF54928">
    <property type="entry name" value="RNA-binding domain, RBD"/>
    <property type="match status" value="1"/>
</dbReference>
<feature type="region of interest" description="Disordered" evidence="4">
    <location>
        <begin position="173"/>
        <end position="253"/>
    </location>
</feature>
<sequence>MSVLDFVSALATAIPILVSVLCEKSYQQRRWLAMLPTRQILDPNLNILVVKKSDVEAIFSKYGKIVGCSVHMGFAFIQYVNERNAQAAVAGEDGRMIAGQILDINLLQSQKGTKEKQHVFLLLLLLLLLLELWYLLNANVFLETTLEGAKVDSIPRVDNGALLPNLEKIEKEQSKQAVEMKNEKSEEEQSSSSVRRDETNVKMEPEAGTGERTGWMTTAMTSEGDDQLELTKDDGTEAEEGEGDRDSTNGESDSYAEFRNLILKPGGVSLADRNLRKDKTGKDGGSHIDTIRYLPITGAGRAGVTLTSGRLFTCPRELGRSVLGWERGEGSNLMISTCLESGNIEADAPPPDSAAAGLLTKPFSPFSACPQASEASNRRRREQAGPGRRAQGWEGPR</sequence>
<protein>
    <recommendedName>
        <fullName evidence="6">RRM domain-containing protein</fullName>
    </recommendedName>
</protein>
<feature type="compositionally biased region" description="Basic and acidic residues" evidence="4">
    <location>
        <begin position="194"/>
        <end position="205"/>
    </location>
</feature>
<proteinExistence type="predicted"/>
<evidence type="ECO:0000256" key="3">
    <source>
        <dbReference type="PROSITE-ProRule" id="PRU00176"/>
    </source>
</evidence>
<evidence type="ECO:0000256" key="2">
    <source>
        <dbReference type="ARBA" id="ARBA00045185"/>
    </source>
</evidence>
<organism evidence="7 8">
    <name type="scientific">Myodes glareolus</name>
    <name type="common">Bank vole</name>
    <name type="synonym">Clethrionomys glareolus</name>
    <dbReference type="NCBI Taxonomy" id="447135"/>
    <lineage>
        <taxon>Eukaryota</taxon>
        <taxon>Metazoa</taxon>
        <taxon>Chordata</taxon>
        <taxon>Craniata</taxon>
        <taxon>Vertebrata</taxon>
        <taxon>Euteleostomi</taxon>
        <taxon>Mammalia</taxon>
        <taxon>Eutheria</taxon>
        <taxon>Euarchontoglires</taxon>
        <taxon>Glires</taxon>
        <taxon>Rodentia</taxon>
        <taxon>Myomorpha</taxon>
        <taxon>Muroidea</taxon>
        <taxon>Cricetidae</taxon>
        <taxon>Arvicolinae</taxon>
        <taxon>Myodes</taxon>
    </lineage>
</organism>
<dbReference type="InterPro" id="IPR000504">
    <property type="entry name" value="RRM_dom"/>
</dbReference>
<accession>A0AAW0I320</accession>
<dbReference type="PROSITE" id="PS50102">
    <property type="entry name" value="RRM"/>
    <property type="match status" value="1"/>
</dbReference>
<feature type="domain" description="RRM" evidence="6">
    <location>
        <begin position="38"/>
        <end position="109"/>
    </location>
</feature>
<gene>
    <name evidence="7" type="ORF">U0070_010108</name>
</gene>
<comment type="function">
    <text evidence="2">Binds pre-mRNA and nucleates the assembly of 40S hnRNP particles. Interacts with poly-U tracts in the 3'-UTR or 5'-UTR of mRNA and modulates the stability and the level of translation of bound mRNA molecules. Single HNRNPC tetramers bind 230-240 nucleotides. Trimers of HNRNPC tetramers bind 700 nucleotides. May play a role in the early steps of spliceosome assembly and pre-mRNA splicing. N6-methyladenosine (m6A) has been shown to alter the local structure in mRNAs and long non-coding RNAs (lncRNAs) via a mechanism named 'm(6)A-switch', facilitating binding of HNRNPC, leading to regulation of mRNA splicing.</text>
</comment>
<dbReference type="Pfam" id="PF00076">
    <property type="entry name" value="RRM_1"/>
    <property type="match status" value="1"/>
</dbReference>
<feature type="transmembrane region" description="Helical" evidence="5">
    <location>
        <begin position="6"/>
        <end position="22"/>
    </location>
</feature>
<feature type="region of interest" description="Disordered" evidence="4">
    <location>
        <begin position="366"/>
        <end position="397"/>
    </location>
</feature>
<feature type="compositionally biased region" description="Low complexity" evidence="4">
    <location>
        <begin position="384"/>
        <end position="397"/>
    </location>
</feature>
<dbReference type="AlphaFoldDB" id="A0AAW0I320"/>
<comment type="caution">
    <text evidence="7">The sequence shown here is derived from an EMBL/GenBank/DDBJ whole genome shotgun (WGS) entry which is preliminary data.</text>
</comment>
<name>A0AAW0I320_MYOGA</name>
<evidence type="ECO:0000313" key="8">
    <source>
        <dbReference type="Proteomes" id="UP001488838"/>
    </source>
</evidence>
<evidence type="ECO:0000313" key="7">
    <source>
        <dbReference type="EMBL" id="KAK7808961.1"/>
    </source>
</evidence>
<evidence type="ECO:0000256" key="5">
    <source>
        <dbReference type="SAM" id="Phobius"/>
    </source>
</evidence>
<keyword evidence="5" id="KW-1133">Transmembrane helix</keyword>
<dbReference type="PANTHER" id="PTHR13968:SF3">
    <property type="entry name" value="HETEROGENEOUS NUCLEAR RIBONUCLEOPROTEINS C1_C2"/>
    <property type="match status" value="1"/>
</dbReference>
<evidence type="ECO:0000259" key="6">
    <source>
        <dbReference type="PROSITE" id="PS50102"/>
    </source>
</evidence>
<dbReference type="InterPro" id="IPR051186">
    <property type="entry name" value="RRM_HNRPC/RALY_subfam"/>
</dbReference>
<reference evidence="7 8" key="1">
    <citation type="journal article" date="2023" name="bioRxiv">
        <title>Conserved and derived expression patterns and positive selection on dental genes reveal complex evolutionary context of ever-growing rodent molars.</title>
        <authorList>
            <person name="Calamari Z.T."/>
            <person name="Song A."/>
            <person name="Cohen E."/>
            <person name="Akter M."/>
            <person name="Roy R.D."/>
            <person name="Hallikas O."/>
            <person name="Christensen M.M."/>
            <person name="Li P."/>
            <person name="Marangoni P."/>
            <person name="Jernvall J."/>
            <person name="Klein O.D."/>
        </authorList>
    </citation>
    <scope>NUCLEOTIDE SEQUENCE [LARGE SCALE GENOMIC DNA]</scope>
    <source>
        <strain evidence="7">V071</strain>
    </source>
</reference>
<feature type="transmembrane region" description="Helical" evidence="5">
    <location>
        <begin position="119"/>
        <end position="136"/>
    </location>
</feature>
<feature type="compositionally biased region" description="Basic and acidic residues" evidence="4">
    <location>
        <begin position="173"/>
        <end position="184"/>
    </location>
</feature>